<evidence type="ECO:0000256" key="7">
    <source>
        <dbReference type="RuleBase" id="RU003800"/>
    </source>
</evidence>
<dbReference type="InterPro" id="IPR041108">
    <property type="entry name" value="PP_kinase_C_1"/>
</dbReference>
<dbReference type="OrthoDB" id="9761456at2"/>
<dbReference type="Gene3D" id="3.30.1840.10">
    <property type="entry name" value="Polyphosphate kinase middle domain"/>
    <property type="match status" value="1"/>
</dbReference>
<keyword evidence="4 6" id="KW-0418">Kinase</keyword>
<keyword evidence="1 6" id="KW-0597">Phosphoprotein</keyword>
<dbReference type="GO" id="GO:0008976">
    <property type="term" value="F:polyphosphate kinase activity"/>
    <property type="evidence" value="ECO:0007669"/>
    <property type="project" value="UniProtKB-UniRule"/>
</dbReference>
<evidence type="ECO:0000256" key="4">
    <source>
        <dbReference type="ARBA" id="ARBA00022777"/>
    </source>
</evidence>
<comment type="cofactor">
    <cofactor evidence="6">
        <name>Mg(2+)</name>
        <dbReference type="ChEBI" id="CHEBI:18420"/>
    </cofactor>
</comment>
<dbReference type="InterPro" id="IPR025200">
    <property type="entry name" value="PPK_C_dom2"/>
</dbReference>
<dbReference type="NCBIfam" id="NF003918">
    <property type="entry name" value="PRK05443.1-2"/>
    <property type="match status" value="1"/>
</dbReference>
<feature type="binding site" evidence="6">
    <location>
        <position position="467"/>
    </location>
    <ligand>
        <name>ATP</name>
        <dbReference type="ChEBI" id="CHEBI:30616"/>
    </ligand>
</feature>
<dbReference type="KEGG" id="cbar:PATL70BA_1041"/>
<keyword evidence="2 6" id="KW-0808">Transferase</keyword>
<evidence type="ECO:0000259" key="8">
    <source>
        <dbReference type="Pfam" id="PF02503"/>
    </source>
</evidence>
<feature type="domain" description="Polyphosphate kinase C-terminal" evidence="10">
    <location>
        <begin position="504"/>
        <end position="673"/>
    </location>
</feature>
<evidence type="ECO:0000256" key="2">
    <source>
        <dbReference type="ARBA" id="ARBA00022679"/>
    </source>
</evidence>
<feature type="domain" description="Polyphosphate kinase N-terminal" evidence="9">
    <location>
        <begin position="11"/>
        <end position="116"/>
    </location>
</feature>
<feature type="binding site" evidence="6">
    <location>
        <position position="591"/>
    </location>
    <ligand>
        <name>ATP</name>
        <dbReference type="ChEBI" id="CHEBI:30616"/>
    </ligand>
</feature>
<dbReference type="EC" id="2.7.4.1" evidence="6 7"/>
<evidence type="ECO:0000259" key="10">
    <source>
        <dbReference type="Pfam" id="PF13090"/>
    </source>
</evidence>
<evidence type="ECO:0000256" key="3">
    <source>
        <dbReference type="ARBA" id="ARBA00022741"/>
    </source>
</evidence>
<dbReference type="SUPFAM" id="SSF143724">
    <property type="entry name" value="PHP14-like"/>
    <property type="match status" value="1"/>
</dbReference>
<evidence type="ECO:0000256" key="1">
    <source>
        <dbReference type="ARBA" id="ARBA00022553"/>
    </source>
</evidence>
<proteinExistence type="inferred from homology"/>
<dbReference type="Gene3D" id="3.30.870.10">
    <property type="entry name" value="Endonuclease Chain A"/>
    <property type="match status" value="2"/>
</dbReference>
<dbReference type="NCBIfam" id="NF003921">
    <property type="entry name" value="PRK05443.2-2"/>
    <property type="match status" value="1"/>
</dbReference>
<dbReference type="InterPro" id="IPR036830">
    <property type="entry name" value="PP_kinase_middle_dom_sf"/>
</dbReference>
<dbReference type="GO" id="GO:0006799">
    <property type="term" value="P:polyphosphate biosynthetic process"/>
    <property type="evidence" value="ECO:0007669"/>
    <property type="project" value="UniProtKB-UniRule"/>
</dbReference>
<evidence type="ECO:0000256" key="5">
    <source>
        <dbReference type="ARBA" id="ARBA00022840"/>
    </source>
</evidence>
<accession>A0A3P7NVJ6</accession>
<dbReference type="Proteomes" id="UP000279029">
    <property type="component" value="Chromosome"/>
</dbReference>
<feature type="domain" description="Polyphosphate kinase middle" evidence="8">
    <location>
        <begin position="126"/>
        <end position="303"/>
    </location>
</feature>
<dbReference type="GO" id="GO:0005524">
    <property type="term" value="F:ATP binding"/>
    <property type="evidence" value="ECO:0007669"/>
    <property type="project" value="UniProtKB-KW"/>
</dbReference>
<dbReference type="EMBL" id="LR130778">
    <property type="protein sequence ID" value="VDN46915.1"/>
    <property type="molecule type" value="Genomic_DNA"/>
</dbReference>
<dbReference type="NCBIfam" id="NF003920">
    <property type="entry name" value="PRK05443.2-1"/>
    <property type="match status" value="1"/>
</dbReference>
<feature type="binding site" evidence="6">
    <location>
        <position position="374"/>
    </location>
    <ligand>
        <name>Mg(2+)</name>
        <dbReference type="ChEBI" id="CHEBI:18420"/>
    </ligand>
</feature>
<dbReference type="NCBIfam" id="NF003917">
    <property type="entry name" value="PRK05443.1-1"/>
    <property type="match status" value="1"/>
</dbReference>
<gene>
    <name evidence="6 12" type="primary">ppk</name>
    <name evidence="12" type="ORF">PATL70BA_1041</name>
</gene>
<evidence type="ECO:0000256" key="6">
    <source>
        <dbReference type="HAMAP-Rule" id="MF_00347"/>
    </source>
</evidence>
<dbReference type="RefSeq" id="WP_125136334.1">
    <property type="nucleotide sequence ID" value="NZ_LR130778.1"/>
</dbReference>
<dbReference type="Pfam" id="PF13089">
    <property type="entry name" value="PP_kinase_N"/>
    <property type="match status" value="1"/>
</dbReference>
<dbReference type="HAMAP" id="MF_00347">
    <property type="entry name" value="Polyphosphate_kinase"/>
    <property type="match status" value="1"/>
</dbReference>
<dbReference type="CDD" id="cd09165">
    <property type="entry name" value="PLDc_PaPPK1_C1_like"/>
    <property type="match status" value="1"/>
</dbReference>
<dbReference type="InterPro" id="IPR025198">
    <property type="entry name" value="PPK_N_dom"/>
</dbReference>
<dbReference type="CDD" id="cd09168">
    <property type="entry name" value="PLDc_PaPPK1_C2_like"/>
    <property type="match status" value="1"/>
</dbReference>
<keyword evidence="3 6" id="KW-0547">Nucleotide-binding</keyword>
<dbReference type="NCBIfam" id="TIGR03705">
    <property type="entry name" value="poly_P_kin"/>
    <property type="match status" value="1"/>
</dbReference>
<evidence type="ECO:0000259" key="9">
    <source>
        <dbReference type="Pfam" id="PF13089"/>
    </source>
</evidence>
<feature type="binding site" evidence="6">
    <location>
        <position position="49"/>
    </location>
    <ligand>
        <name>ATP</name>
        <dbReference type="ChEBI" id="CHEBI:30616"/>
    </ligand>
</feature>
<dbReference type="PANTHER" id="PTHR30218">
    <property type="entry name" value="POLYPHOSPHATE KINASE"/>
    <property type="match status" value="1"/>
</dbReference>
<dbReference type="GO" id="GO:0046872">
    <property type="term" value="F:metal ion binding"/>
    <property type="evidence" value="ECO:0007669"/>
    <property type="project" value="UniProtKB-KW"/>
</dbReference>
<sequence>MNVDLKDRQLYENRELSWLSFNRRVLEEAQNPENPLFERIKFLSIVSSNLDEFFMVRVASLKEQVNVGYEKLDFSGMNASEQLEAITDYTHEMVEDRGNLYKRAIIPGLKKVGIHFLSPKELNQDQSDYLDEYFEDFIYPVLTPMGVDASRPFPLILNKSLNVAVILKKEDDEVFATIQVPSVLPRFVTVPSENPQEKSFVLLEDIIMNNIDKIFVGYHVKCSSAYRLTRNSDLSIDEEEAQDLLIEIEKSIKKRKWGEGIRLEVQSHIDAKLLKKLKKSVDIHSKDIYYIIGAVDLTFLMKLYSLKGYDHLKFRDFDPCEPKDLLGETDLFEAIQKKDIFLSHPFEKFDAVVELITAAAKDEKVLAIKQTLYRVSGQSPIIKALAAAAEAGKQVTVLVELKARFDEENNIQWAKSLEKSGCHVIYGLVGLKTHSKVTLIVRSEASGIRRYVHLGTGNYNDITARFYTDVGLFTCNEKMGADVSSIFNAISGYSDTPKLLKIAMAPTGLREKFVALIHREIQHVLQGKKGKIIAKMNSLCDQEMIEEFYKASMAGVEIELIVRGVCSLIPGIEGISHNITVRSIIGKYLEHSRVYYFANDENEEIYLSSADLMPRNLDRRVELFFPIEDEHIKARVKNMLEVQLMDVVKGKIKDRECRYNRIDRRGKMVINSQEYFEDEALKSENEYVTEVEREIFRPVSAEIIEESFSFSHKDNA</sequence>
<comment type="PTM">
    <text evidence="6 7">An intermediate of this reaction is the autophosphorylated ppk in which a phosphate is covalently linked to a histidine residue through a N-P bond.</text>
</comment>
<dbReference type="InterPro" id="IPR036832">
    <property type="entry name" value="PPK_N_dom_sf"/>
</dbReference>
<dbReference type="Pfam" id="PF17941">
    <property type="entry name" value="PP_kinase_C_1"/>
    <property type="match status" value="1"/>
</dbReference>
<dbReference type="Gene3D" id="1.20.58.310">
    <property type="entry name" value="Polyphosphate kinase N-terminal domain"/>
    <property type="match status" value="1"/>
</dbReference>
<dbReference type="Pfam" id="PF13090">
    <property type="entry name" value="PP_kinase_C"/>
    <property type="match status" value="1"/>
</dbReference>
<keyword evidence="13" id="KW-1185">Reference proteome</keyword>
<feature type="binding site" evidence="6">
    <location>
        <position position="404"/>
    </location>
    <ligand>
        <name>Mg(2+)</name>
        <dbReference type="ChEBI" id="CHEBI:18420"/>
    </ligand>
</feature>
<name>A0A3P7NVJ6_9FIRM</name>
<evidence type="ECO:0000313" key="13">
    <source>
        <dbReference type="Proteomes" id="UP000279029"/>
    </source>
</evidence>
<comment type="similarity">
    <text evidence="6 7">Belongs to the polyphosphate kinase 1 (PPK1) family.</text>
</comment>
<protein>
    <recommendedName>
        <fullName evidence="6 7">Polyphosphate kinase</fullName>
        <ecNumber evidence="6 7">2.7.4.1</ecNumber>
    </recommendedName>
    <alternativeName>
        <fullName evidence="6">ATP-polyphosphate phosphotransferase</fullName>
    </alternativeName>
    <alternativeName>
        <fullName evidence="6">Polyphosphoric acid kinase</fullName>
    </alternativeName>
</protein>
<feature type="domain" description="Polyphosphate kinase C-terminal" evidence="11">
    <location>
        <begin position="331"/>
        <end position="495"/>
    </location>
</feature>
<dbReference type="GO" id="GO:0009358">
    <property type="term" value="C:polyphosphate kinase complex"/>
    <property type="evidence" value="ECO:0007669"/>
    <property type="project" value="InterPro"/>
</dbReference>
<dbReference type="AlphaFoldDB" id="A0A3P7NVJ6"/>
<dbReference type="PANTHER" id="PTHR30218:SF0">
    <property type="entry name" value="POLYPHOSPHATE KINASE"/>
    <property type="match status" value="1"/>
</dbReference>
<organism evidence="12 13">
    <name type="scientific">Petrocella atlantisensis</name>
    <dbReference type="NCBI Taxonomy" id="2173034"/>
    <lineage>
        <taxon>Bacteria</taxon>
        <taxon>Bacillati</taxon>
        <taxon>Bacillota</taxon>
        <taxon>Clostridia</taxon>
        <taxon>Lachnospirales</taxon>
        <taxon>Vallitaleaceae</taxon>
        <taxon>Petrocella</taxon>
    </lineage>
</organism>
<evidence type="ECO:0000259" key="11">
    <source>
        <dbReference type="Pfam" id="PF17941"/>
    </source>
</evidence>
<reference evidence="12 13" key="1">
    <citation type="submission" date="2018-09" db="EMBL/GenBank/DDBJ databases">
        <authorList>
            <person name="Postec A."/>
        </authorList>
    </citation>
    <scope>NUCLEOTIDE SEQUENCE [LARGE SCALE GENOMIC DNA]</scope>
    <source>
        <strain evidence="12">70B-A</strain>
    </source>
</reference>
<keyword evidence="6" id="KW-0460">Magnesium</keyword>
<feature type="active site" description="Phosphohistidine intermediate" evidence="6">
    <location>
        <position position="434"/>
    </location>
</feature>
<dbReference type="InterPro" id="IPR003414">
    <property type="entry name" value="PP_kinase"/>
</dbReference>
<evidence type="ECO:0000313" key="12">
    <source>
        <dbReference type="EMBL" id="VDN46915.1"/>
    </source>
</evidence>
<dbReference type="SUPFAM" id="SSF140356">
    <property type="entry name" value="PPK N-terminal domain-like"/>
    <property type="match status" value="1"/>
</dbReference>
<dbReference type="Pfam" id="PF02503">
    <property type="entry name" value="PP_kinase"/>
    <property type="match status" value="1"/>
</dbReference>
<keyword evidence="6" id="KW-0479">Metal-binding</keyword>
<dbReference type="SUPFAM" id="SSF56024">
    <property type="entry name" value="Phospholipase D/nuclease"/>
    <property type="match status" value="2"/>
</dbReference>
<feature type="binding site" evidence="6">
    <location>
        <position position="563"/>
    </location>
    <ligand>
        <name>ATP</name>
        <dbReference type="ChEBI" id="CHEBI:30616"/>
    </ligand>
</feature>
<dbReference type="InterPro" id="IPR024953">
    <property type="entry name" value="PP_kinase_middle"/>
</dbReference>
<dbReference type="PIRSF" id="PIRSF015589">
    <property type="entry name" value="PP_kinase"/>
    <property type="match status" value="1"/>
</dbReference>
<keyword evidence="5 6" id="KW-0067">ATP-binding</keyword>
<comment type="catalytic activity">
    <reaction evidence="6 7">
        <text>[phosphate](n) + ATP = [phosphate](n+1) + ADP</text>
        <dbReference type="Rhea" id="RHEA:19573"/>
        <dbReference type="Rhea" id="RHEA-COMP:9859"/>
        <dbReference type="Rhea" id="RHEA-COMP:14280"/>
        <dbReference type="ChEBI" id="CHEBI:16838"/>
        <dbReference type="ChEBI" id="CHEBI:30616"/>
        <dbReference type="ChEBI" id="CHEBI:456216"/>
        <dbReference type="EC" id="2.7.4.1"/>
    </reaction>
</comment>
<comment type="function">
    <text evidence="6 7">Catalyzes the reversible transfer of the terminal phosphate of ATP to form a long-chain polyphosphate (polyP).</text>
</comment>